<protein>
    <submittedName>
        <fullName evidence="7">Uncharacterized protein</fullName>
    </submittedName>
</protein>
<dbReference type="InterPro" id="IPR020904">
    <property type="entry name" value="Sc_DH/Rdtase_CS"/>
</dbReference>
<dbReference type="AlphaFoldDB" id="A0A9W8I965"/>
<dbReference type="Pfam" id="PF00106">
    <property type="entry name" value="adh_short"/>
    <property type="match status" value="1"/>
</dbReference>
<keyword evidence="8" id="KW-1185">Reference proteome</keyword>
<gene>
    <name evidence="7" type="ORF">IWW36_002689</name>
</gene>
<dbReference type="PRINTS" id="PR00081">
    <property type="entry name" value="GDHRDH"/>
</dbReference>
<dbReference type="InterPro" id="IPR036291">
    <property type="entry name" value="NAD(P)-bd_dom_sf"/>
</dbReference>
<keyword evidence="2" id="KW-0963">Cytoplasm</keyword>
<name>A0A9W8I965_9FUNG</name>
<evidence type="ECO:0000256" key="5">
    <source>
        <dbReference type="RuleBase" id="RU000363"/>
    </source>
</evidence>
<organism evidence="7 8">
    <name type="scientific">Coemansia brasiliensis</name>
    <dbReference type="NCBI Taxonomy" id="2650707"/>
    <lineage>
        <taxon>Eukaryota</taxon>
        <taxon>Fungi</taxon>
        <taxon>Fungi incertae sedis</taxon>
        <taxon>Zoopagomycota</taxon>
        <taxon>Kickxellomycotina</taxon>
        <taxon>Kickxellomycetes</taxon>
        <taxon>Kickxellales</taxon>
        <taxon>Kickxellaceae</taxon>
        <taxon>Coemansia</taxon>
    </lineage>
</organism>
<comment type="similarity">
    <text evidence="5">Belongs to the short-chain dehydrogenases/reductases (SDR) family.</text>
</comment>
<accession>A0A9W8I965</accession>
<evidence type="ECO:0000256" key="4">
    <source>
        <dbReference type="ARBA" id="ARBA00023002"/>
    </source>
</evidence>
<dbReference type="PANTHER" id="PTHR44085:SF2">
    <property type="entry name" value="SEPIAPTERIN REDUCTASE"/>
    <property type="match status" value="1"/>
</dbReference>
<evidence type="ECO:0000256" key="2">
    <source>
        <dbReference type="ARBA" id="ARBA00022490"/>
    </source>
</evidence>
<dbReference type="InterPro" id="IPR051721">
    <property type="entry name" value="Biopterin_syn/organic_redct"/>
</dbReference>
<dbReference type="Gene3D" id="3.40.50.720">
    <property type="entry name" value="NAD(P)-binding Rossmann-like Domain"/>
    <property type="match status" value="1"/>
</dbReference>
<keyword evidence="4" id="KW-0560">Oxidoreductase</keyword>
<feature type="region of interest" description="Disordered" evidence="6">
    <location>
        <begin position="281"/>
        <end position="306"/>
    </location>
</feature>
<evidence type="ECO:0000313" key="7">
    <source>
        <dbReference type="EMBL" id="KAJ2849352.1"/>
    </source>
</evidence>
<dbReference type="GO" id="GO:0004757">
    <property type="term" value="F:sepiapterin reductase (NADP+) activity"/>
    <property type="evidence" value="ECO:0007669"/>
    <property type="project" value="TreeGrafter"/>
</dbReference>
<dbReference type="CDD" id="cd05367">
    <property type="entry name" value="SPR-like_SDR_c"/>
    <property type="match status" value="1"/>
</dbReference>
<evidence type="ECO:0000256" key="1">
    <source>
        <dbReference type="ARBA" id="ARBA00004496"/>
    </source>
</evidence>
<dbReference type="SUPFAM" id="SSF51735">
    <property type="entry name" value="NAD(P)-binding Rossmann-fold domains"/>
    <property type="match status" value="1"/>
</dbReference>
<dbReference type="PRINTS" id="PR00080">
    <property type="entry name" value="SDRFAMILY"/>
</dbReference>
<evidence type="ECO:0000256" key="3">
    <source>
        <dbReference type="ARBA" id="ARBA00022857"/>
    </source>
</evidence>
<evidence type="ECO:0000256" key="6">
    <source>
        <dbReference type="SAM" id="MobiDB-lite"/>
    </source>
</evidence>
<comment type="caution">
    <text evidence="7">The sequence shown here is derived from an EMBL/GenBank/DDBJ whole genome shotgun (WGS) entry which is preliminary data.</text>
</comment>
<reference evidence="7" key="1">
    <citation type="submission" date="2022-07" db="EMBL/GenBank/DDBJ databases">
        <title>Phylogenomic reconstructions and comparative analyses of Kickxellomycotina fungi.</title>
        <authorList>
            <person name="Reynolds N.K."/>
            <person name="Stajich J.E."/>
            <person name="Barry K."/>
            <person name="Grigoriev I.V."/>
            <person name="Crous P."/>
            <person name="Smith M.E."/>
        </authorList>
    </citation>
    <scope>NUCLEOTIDE SEQUENCE</scope>
    <source>
        <strain evidence="7">NRRL 1566</strain>
    </source>
</reference>
<evidence type="ECO:0000313" key="8">
    <source>
        <dbReference type="Proteomes" id="UP001139887"/>
    </source>
</evidence>
<feature type="compositionally biased region" description="Polar residues" evidence="6">
    <location>
        <begin position="281"/>
        <end position="295"/>
    </location>
</feature>
<dbReference type="PROSITE" id="PS00061">
    <property type="entry name" value="ADH_SHORT"/>
    <property type="match status" value="1"/>
</dbReference>
<comment type="subcellular location">
    <subcellularLocation>
        <location evidence="1">Cytoplasm</location>
    </subcellularLocation>
</comment>
<dbReference type="PANTHER" id="PTHR44085">
    <property type="entry name" value="SEPIAPTERIN REDUCTASE"/>
    <property type="match status" value="1"/>
</dbReference>
<proteinExistence type="inferred from homology"/>
<dbReference type="InterPro" id="IPR002347">
    <property type="entry name" value="SDR_fam"/>
</dbReference>
<dbReference type="GO" id="GO:0005737">
    <property type="term" value="C:cytoplasm"/>
    <property type="evidence" value="ECO:0007669"/>
    <property type="project" value="UniProtKB-SubCell"/>
</dbReference>
<dbReference type="EMBL" id="JANBUW010000084">
    <property type="protein sequence ID" value="KAJ2849352.1"/>
    <property type="molecule type" value="Genomic_DNA"/>
</dbReference>
<dbReference type="OrthoDB" id="153074at2759"/>
<dbReference type="Proteomes" id="UP001139887">
    <property type="component" value="Unassembled WGS sequence"/>
</dbReference>
<dbReference type="GO" id="GO:0006729">
    <property type="term" value="P:tetrahydrobiopterin biosynthetic process"/>
    <property type="evidence" value="ECO:0007669"/>
    <property type="project" value="TreeGrafter"/>
</dbReference>
<sequence length="306" mass="33467">MWFPVADPLTTEVSSGSRGCIAIVTGASRGLGYAITVELLRRRVSVIGVARSGDKLREMMGPVMSESRGHAQFFPCEADVATDQGIAAISACLSRSGQVLIALINNAGVIDPIAPIATASMDKWRDHFDVNLFAVVQLTQQLLPILRMTKGRVINISSGAATHPYQGWSAYCASKAAINMFTESLAIEEPEVTTMAVRPGVVDTEMQDFIREKGEDHMHKEDYEKFVKLHRDGELLAPEKPARVIARLALEAPRELSGKFFSWDSPETDRLRSQYDPMNSPNIGNLQQNPPNSGTILPPSVMFGPE</sequence>
<keyword evidence="3" id="KW-0521">NADP</keyword>